<evidence type="ECO:0000313" key="3">
    <source>
        <dbReference type="Proteomes" id="UP000887567"/>
    </source>
</evidence>
<organism evidence="2 3">
    <name type="scientific">Exaiptasia diaphana</name>
    <name type="common">Tropical sea anemone</name>
    <name type="synonym">Aiptasia pulchella</name>
    <dbReference type="NCBI Taxonomy" id="2652724"/>
    <lineage>
        <taxon>Eukaryota</taxon>
        <taxon>Metazoa</taxon>
        <taxon>Cnidaria</taxon>
        <taxon>Anthozoa</taxon>
        <taxon>Hexacorallia</taxon>
        <taxon>Actiniaria</taxon>
        <taxon>Aiptasiidae</taxon>
        <taxon>Exaiptasia</taxon>
    </lineage>
</organism>
<dbReference type="GeneID" id="110231360"/>
<dbReference type="RefSeq" id="XP_020892036.1">
    <property type="nucleotide sequence ID" value="XM_021036377.2"/>
</dbReference>
<accession>A0A913WPB3</accession>
<reference evidence="2" key="1">
    <citation type="submission" date="2022-11" db="UniProtKB">
        <authorList>
            <consortium name="EnsemblMetazoa"/>
        </authorList>
    </citation>
    <scope>IDENTIFICATION</scope>
</reference>
<keyword evidence="1" id="KW-0732">Signal</keyword>
<dbReference type="OrthoDB" id="10390727at2759"/>
<dbReference type="EnsemblMetazoa" id="XM_021036377.2">
    <property type="protein sequence ID" value="XP_020892036.1"/>
    <property type="gene ID" value="LOC110231360"/>
</dbReference>
<dbReference type="AlphaFoldDB" id="A0A913WPB3"/>
<feature type="signal peptide" evidence="1">
    <location>
        <begin position="1"/>
        <end position="18"/>
    </location>
</feature>
<name>A0A913WPB3_EXADI</name>
<dbReference type="KEGG" id="epa:110231360"/>
<protein>
    <submittedName>
        <fullName evidence="2">Uncharacterized protein</fullName>
    </submittedName>
</protein>
<sequence>MKLELFVFVVVLLALAGGNPVVTGGFCHNCGHGGMGDLEVKEMSPLCTEKENAGNPLCATREEHKPEITKRDDVISLDDLYKGNYGYEKNMYNQRHLMVYE</sequence>
<dbReference type="Proteomes" id="UP000887567">
    <property type="component" value="Unplaced"/>
</dbReference>
<proteinExistence type="predicted"/>
<keyword evidence="3" id="KW-1185">Reference proteome</keyword>
<feature type="chain" id="PRO_5037457096" evidence="1">
    <location>
        <begin position="19"/>
        <end position="101"/>
    </location>
</feature>
<evidence type="ECO:0000256" key="1">
    <source>
        <dbReference type="SAM" id="SignalP"/>
    </source>
</evidence>
<evidence type="ECO:0000313" key="2">
    <source>
        <dbReference type="EnsemblMetazoa" id="XP_020892036.1"/>
    </source>
</evidence>